<dbReference type="EC" id="1.4.99.-" evidence="8"/>
<dbReference type="Gene3D" id="3.30.9.10">
    <property type="entry name" value="D-Amino Acid Oxidase, subunit A, domain 2"/>
    <property type="match status" value="1"/>
</dbReference>
<accession>A0A0H3L3Y4</accession>
<comment type="function">
    <text evidence="8">Oxidative deamination of D-amino acids.</text>
</comment>
<dbReference type="KEGG" id="paj:PAJ_1442"/>
<dbReference type="AlphaFoldDB" id="A0A0H3L3Y4"/>
<comment type="similarity">
    <text evidence="2 8">Belongs to the DadA oxidoreductase family.</text>
</comment>
<dbReference type="InterPro" id="IPR006076">
    <property type="entry name" value="FAD-dep_OxRdtase"/>
</dbReference>
<dbReference type="FunFam" id="3.50.50.60:FF:000020">
    <property type="entry name" value="D-amino acid dehydrogenase"/>
    <property type="match status" value="1"/>
</dbReference>
<comment type="catalytic activity">
    <reaction evidence="6 8">
        <text>a D-alpha-amino acid + A + H2O = a 2-oxocarboxylate + AH2 + NH4(+)</text>
        <dbReference type="Rhea" id="RHEA:18125"/>
        <dbReference type="ChEBI" id="CHEBI:13193"/>
        <dbReference type="ChEBI" id="CHEBI:15377"/>
        <dbReference type="ChEBI" id="CHEBI:17499"/>
        <dbReference type="ChEBI" id="CHEBI:28938"/>
        <dbReference type="ChEBI" id="CHEBI:35179"/>
        <dbReference type="ChEBI" id="CHEBI:59871"/>
    </reaction>
</comment>
<evidence type="ECO:0000313" key="11">
    <source>
        <dbReference type="Proteomes" id="UP000006690"/>
    </source>
</evidence>
<dbReference type="GO" id="GO:0005737">
    <property type="term" value="C:cytoplasm"/>
    <property type="evidence" value="ECO:0007669"/>
    <property type="project" value="TreeGrafter"/>
</dbReference>
<gene>
    <name evidence="8 10" type="primary">dadA</name>
    <name evidence="10" type="ordered locus">PAJ_1442</name>
</gene>
<dbReference type="RefSeq" id="WP_014593841.1">
    <property type="nucleotide sequence ID" value="NC_017531.2"/>
</dbReference>
<dbReference type="PANTHER" id="PTHR13847:SF280">
    <property type="entry name" value="D-AMINO ACID DEHYDROGENASE"/>
    <property type="match status" value="1"/>
</dbReference>
<dbReference type="HAMAP" id="MF_01202">
    <property type="entry name" value="DadA"/>
    <property type="match status" value="1"/>
</dbReference>
<name>A0A0H3L3Y4_PANAA</name>
<dbReference type="PATRIC" id="fig|932677.3.peg.1678"/>
<evidence type="ECO:0000313" key="10">
    <source>
        <dbReference type="EMBL" id="BAK11522.1"/>
    </source>
</evidence>
<evidence type="ECO:0000256" key="1">
    <source>
        <dbReference type="ARBA" id="ARBA00001974"/>
    </source>
</evidence>
<keyword evidence="3 8" id="KW-0285">Flavoprotein</keyword>
<protein>
    <recommendedName>
        <fullName evidence="7 8">D-amino acid dehydrogenase</fullName>
        <ecNumber evidence="8">1.4.99.-</ecNumber>
    </recommendedName>
</protein>
<evidence type="ECO:0000256" key="7">
    <source>
        <dbReference type="ARBA" id="ARBA00071847"/>
    </source>
</evidence>
<dbReference type="GO" id="GO:0055130">
    <property type="term" value="P:D-alanine catabolic process"/>
    <property type="evidence" value="ECO:0007669"/>
    <property type="project" value="TreeGrafter"/>
</dbReference>
<dbReference type="GO" id="GO:0008718">
    <property type="term" value="F:D-amino-acid dehydrogenase activity"/>
    <property type="evidence" value="ECO:0007669"/>
    <property type="project" value="UniProtKB-UniRule"/>
</dbReference>
<dbReference type="OrthoDB" id="9805337at2"/>
<dbReference type="PANTHER" id="PTHR13847">
    <property type="entry name" value="SARCOSINE DEHYDROGENASE-RELATED"/>
    <property type="match status" value="1"/>
</dbReference>
<dbReference type="HOGENOM" id="CLU_007884_9_2_6"/>
<dbReference type="NCBIfam" id="NF001933">
    <property type="entry name" value="PRK00711.1"/>
    <property type="match status" value="1"/>
</dbReference>
<dbReference type="SUPFAM" id="SSF54373">
    <property type="entry name" value="FAD-linked reductases, C-terminal domain"/>
    <property type="match status" value="1"/>
</dbReference>
<dbReference type="GO" id="GO:0005886">
    <property type="term" value="C:plasma membrane"/>
    <property type="evidence" value="ECO:0007669"/>
    <property type="project" value="TreeGrafter"/>
</dbReference>
<keyword evidence="4 8" id="KW-0274">FAD</keyword>
<dbReference type="EMBL" id="AP012032">
    <property type="protein sequence ID" value="BAK11522.1"/>
    <property type="molecule type" value="Genomic_DNA"/>
</dbReference>
<reference evidence="11" key="1">
    <citation type="journal article" date="2012" name="Appl. Microbiol. Biotechnol.">
        <title>The complete genome sequence of Pantoea ananatis AJ13355, an organism with great biotechnological potential.</title>
        <authorList>
            <person name="Hara Y."/>
            <person name="Kadotani N."/>
            <person name="Izui H."/>
            <person name="Katashkina J.I."/>
            <person name="Kuvaeva T.M."/>
            <person name="Andreeva I.G."/>
            <person name="Golubeva L.I."/>
            <person name="Malko D.B."/>
            <person name="Makeev V.J."/>
            <person name="Mashko S.V."/>
            <person name="Kozlov Y.I."/>
        </authorList>
    </citation>
    <scope>NUCLEOTIDE SEQUENCE [LARGE SCALE GENOMIC DNA]</scope>
    <source>
        <strain evidence="11">AJ13355</strain>
    </source>
</reference>
<dbReference type="Proteomes" id="UP000006690">
    <property type="component" value="Chromosome"/>
</dbReference>
<evidence type="ECO:0000256" key="3">
    <source>
        <dbReference type="ARBA" id="ARBA00022630"/>
    </source>
</evidence>
<dbReference type="InterPro" id="IPR036188">
    <property type="entry name" value="FAD/NAD-bd_sf"/>
</dbReference>
<keyword evidence="5 8" id="KW-0560">Oxidoreductase</keyword>
<evidence type="ECO:0000256" key="2">
    <source>
        <dbReference type="ARBA" id="ARBA00009410"/>
    </source>
</evidence>
<dbReference type="SUPFAM" id="SSF51905">
    <property type="entry name" value="FAD/NAD(P)-binding domain"/>
    <property type="match status" value="1"/>
</dbReference>
<evidence type="ECO:0000256" key="6">
    <source>
        <dbReference type="ARBA" id="ARBA00047884"/>
    </source>
</evidence>
<dbReference type="InterPro" id="IPR023080">
    <property type="entry name" value="DadA"/>
</dbReference>
<comment type="cofactor">
    <cofactor evidence="1 8">
        <name>FAD</name>
        <dbReference type="ChEBI" id="CHEBI:57692"/>
    </cofactor>
</comment>
<organism evidence="10 11">
    <name type="scientific">Pantoea ananatis (strain AJ13355)</name>
    <dbReference type="NCBI Taxonomy" id="932677"/>
    <lineage>
        <taxon>Bacteria</taxon>
        <taxon>Pseudomonadati</taxon>
        <taxon>Pseudomonadota</taxon>
        <taxon>Gammaproteobacteria</taxon>
        <taxon>Enterobacterales</taxon>
        <taxon>Erwiniaceae</taxon>
        <taxon>Pantoea</taxon>
    </lineage>
</organism>
<evidence type="ECO:0000256" key="5">
    <source>
        <dbReference type="ARBA" id="ARBA00023002"/>
    </source>
</evidence>
<proteinExistence type="inferred from homology"/>
<sequence>MHVVILGSGVVGVTSAWYLARAGHQVTVIDRQPQPAMETSAANAGQISPGYAAPWAAPGVPLKAMKWMFQRHAPLAIRLDGSRFQLEWMWNMLRNCDMRHYQQNKSRMVRLAEYSRDCLKALRAETGIAYEGRQGGTLQLFRTQQQFDSASKDIAVLREAGVPYELLEAHQLASVEPALAATQHKLTGGLRLPNDETGDCQLFTQRLAKMAEEAGVVFRFNTPIDQLLRDGNRIYGVKCGEEVIKGDSYVVALGSYSTSLMKNIVDIPVYPLKGYSLTIPVTNPDAAPVSTILDETYKVAVTRFDNRIRVGGMAEIVGFNTKLLEARRETLEMVVTDLYPEGGDVGQASFWTGLRPMTPDGTPVVGATPLSNLFLNTGHGTLGWTMACGSGQLLADVISGTSSAIAADDLTVFRYLPGFAATRSPLHNVNAVR</sequence>
<evidence type="ECO:0000256" key="8">
    <source>
        <dbReference type="HAMAP-Rule" id="MF_01202"/>
    </source>
</evidence>
<dbReference type="Pfam" id="PF01266">
    <property type="entry name" value="DAO"/>
    <property type="match status" value="1"/>
</dbReference>
<feature type="domain" description="FAD dependent oxidoreductase" evidence="9">
    <location>
        <begin position="2"/>
        <end position="396"/>
    </location>
</feature>
<evidence type="ECO:0000256" key="4">
    <source>
        <dbReference type="ARBA" id="ARBA00022827"/>
    </source>
</evidence>
<evidence type="ECO:0000259" key="9">
    <source>
        <dbReference type="Pfam" id="PF01266"/>
    </source>
</evidence>
<dbReference type="eggNOG" id="COG0665">
    <property type="taxonomic scope" value="Bacteria"/>
</dbReference>
<feature type="binding site" evidence="8">
    <location>
        <begin position="3"/>
        <end position="17"/>
    </location>
    <ligand>
        <name>FAD</name>
        <dbReference type="ChEBI" id="CHEBI:57692"/>
    </ligand>
</feature>
<dbReference type="Gene3D" id="3.50.50.60">
    <property type="entry name" value="FAD/NAD(P)-binding domain"/>
    <property type="match status" value="2"/>
</dbReference>